<sequence>MIGKSYTKIAIVGLVIGLAMALCASFAKYRSEQSFIDGAENGFGIDGMYADDGATRTSMAILAGEDMEWQICNDDGSCLSGRLAATSDPNSFDLLDNDGADCGSVHLSYASRDGMDGILYVSHETGDFKMRRTNRAPAFIEE</sequence>
<dbReference type="EMBL" id="CACRTW010000004">
    <property type="protein sequence ID" value="VYT67512.1"/>
    <property type="molecule type" value="Genomic_DNA"/>
</dbReference>
<name>A0A6N2YQA4_9ACTN</name>
<dbReference type="AlphaFoldDB" id="A0A6N2YQA4"/>
<evidence type="ECO:0000313" key="1">
    <source>
        <dbReference type="EMBL" id="VYT67512.1"/>
    </source>
</evidence>
<reference evidence="1" key="1">
    <citation type="submission" date="2019-11" db="EMBL/GenBank/DDBJ databases">
        <authorList>
            <person name="Feng L."/>
        </authorList>
    </citation>
    <scope>NUCLEOTIDE SEQUENCE</scope>
    <source>
        <strain evidence="1">CaerofaciensLFYP39</strain>
    </source>
</reference>
<evidence type="ECO:0008006" key="2">
    <source>
        <dbReference type="Google" id="ProtNLM"/>
    </source>
</evidence>
<dbReference type="RefSeq" id="WP_156597290.1">
    <property type="nucleotide sequence ID" value="NZ_CACRTW010000004.1"/>
</dbReference>
<gene>
    <name evidence="1" type="ORF">CALFYP39_00290</name>
</gene>
<proteinExistence type="predicted"/>
<protein>
    <recommendedName>
        <fullName evidence="2">Lipoprotein</fullName>
    </recommendedName>
</protein>
<accession>A0A6N2YQA4</accession>
<organism evidence="1">
    <name type="scientific">Collinsella aerofaciens</name>
    <dbReference type="NCBI Taxonomy" id="74426"/>
    <lineage>
        <taxon>Bacteria</taxon>
        <taxon>Bacillati</taxon>
        <taxon>Actinomycetota</taxon>
        <taxon>Coriobacteriia</taxon>
        <taxon>Coriobacteriales</taxon>
        <taxon>Coriobacteriaceae</taxon>
        <taxon>Collinsella</taxon>
    </lineage>
</organism>